<dbReference type="RefSeq" id="WP_062977461.1">
    <property type="nucleotide sequence ID" value="NZ_JAAXOT010000029.1"/>
</dbReference>
<sequence length="837" mass="84618">MPLEPGTITDLTGAVSDGRLEFDPADALKSANAARDLYNDLIGKADAVVTAGLNDLSAFGTLNSGRELAEVFNDKANRLQMAINEHAKLARQLSDLFVAAGKAFDDAEDESSESFKGLNNFEFKENPGKYSPSADGDKIDVNEPMDHWVHAGHNSKDPDKHDVPSFINDYQNIDDGSVVTVENKDSVTFQELYDLGQAIEPQPVMDSATTWYHFGKDLDTTLSTFVDQIVVLNRSWVGPAAQKAADAITAYQDNMDPLFTTISQISKLLEFTAEWLNHTKKWMPPNTDRHVGCNDRLDDYRDAFEKTYITGMKATAENMPLLDGPLTKDEGHGKGGGEGSGGGSGDGSGGGSGDGSDSGSTYDQGYEDGYDDGVADAKEQLEDSGNGGGAGSGSGSGGGYGGGSFGGTAGGGGPTGSGQGSGGSRSGSGGSRSGGGGSQKGSGGSGQGSGGGPSPIPVPPLTDGTGGGGGSPSKSSVPGGGGSSKPSQQGGGSGGGSGQQMPEIPEIPSVEDFLGNEGSSEFGNKNIPDLQPGESSYGSGPGSGYGGGNGSPKMPKSPTAADVLSKLTGIPADQLPDALKDRKITASDGSGKPSLADALSEITGIPLDAIPEELKDIPLSSLYDENSPFGSADTLFGENEDGERVGDRGSGDGAGAGTSSRSSGAGGSSQDPLGILANLLTQGIQTFTQLGSGLPGMDELARMLDPSQLQQHVQDMLNPAQEKLGELANALGGAGAGGAGIPDEPTAPYPHQSSASFPRAALAPAGEQVAGYGYGPGGSPHQPGAPMGGAPMGGAPGAGAGNGGQGNEHKPAKFLQGRENLDDVFDVPDRVKPVIEP</sequence>
<feature type="region of interest" description="Disordered" evidence="1">
    <location>
        <begin position="728"/>
        <end position="837"/>
    </location>
</feature>
<keyword evidence="3" id="KW-1185">Reference proteome</keyword>
<dbReference type="InterPro" id="IPR038332">
    <property type="entry name" value="PPE_sf"/>
</dbReference>
<evidence type="ECO:0000313" key="3">
    <source>
        <dbReference type="Proteomes" id="UP000570678"/>
    </source>
</evidence>
<dbReference type="Gene3D" id="1.20.1260.20">
    <property type="entry name" value="PPE superfamily"/>
    <property type="match status" value="1"/>
</dbReference>
<feature type="compositionally biased region" description="Acidic residues" evidence="1">
    <location>
        <begin position="365"/>
        <end position="374"/>
    </location>
</feature>
<dbReference type="EMBL" id="JAAXOT010000029">
    <property type="protein sequence ID" value="NKY60866.1"/>
    <property type="molecule type" value="Genomic_DNA"/>
</dbReference>
<evidence type="ECO:0000313" key="2">
    <source>
        <dbReference type="EMBL" id="NKY60866.1"/>
    </source>
</evidence>
<organism evidence="2 3">
    <name type="scientific">Nocardia flavorosea</name>
    <dbReference type="NCBI Taxonomy" id="53429"/>
    <lineage>
        <taxon>Bacteria</taxon>
        <taxon>Bacillati</taxon>
        <taxon>Actinomycetota</taxon>
        <taxon>Actinomycetes</taxon>
        <taxon>Mycobacteriales</taxon>
        <taxon>Nocardiaceae</taxon>
        <taxon>Nocardia</taxon>
    </lineage>
</organism>
<feature type="region of interest" description="Disordered" evidence="1">
    <location>
        <begin position="319"/>
        <end position="595"/>
    </location>
</feature>
<comment type="caution">
    <text evidence="2">The sequence shown here is derived from an EMBL/GenBank/DDBJ whole genome shotgun (WGS) entry which is preliminary data.</text>
</comment>
<feature type="compositionally biased region" description="Gly residues" evidence="1">
    <location>
        <begin position="478"/>
        <end position="498"/>
    </location>
</feature>
<feature type="region of interest" description="Disordered" evidence="1">
    <location>
        <begin position="626"/>
        <end position="673"/>
    </location>
</feature>
<name>A0A846YMF9_9NOCA</name>
<accession>A0A846YMF9</accession>
<evidence type="ECO:0000256" key="1">
    <source>
        <dbReference type="SAM" id="MobiDB-lite"/>
    </source>
</evidence>
<protein>
    <submittedName>
        <fullName evidence="2">Uncharacterized protein</fullName>
    </submittedName>
</protein>
<feature type="compositionally biased region" description="Basic and acidic residues" evidence="1">
    <location>
        <begin position="827"/>
        <end position="837"/>
    </location>
</feature>
<dbReference type="Proteomes" id="UP000570678">
    <property type="component" value="Unassembled WGS sequence"/>
</dbReference>
<feature type="compositionally biased region" description="Gly residues" evidence="1">
    <location>
        <begin position="385"/>
        <end position="453"/>
    </location>
</feature>
<dbReference type="AlphaFoldDB" id="A0A846YMF9"/>
<feature type="compositionally biased region" description="Gly residues" evidence="1">
    <location>
        <begin position="336"/>
        <end position="356"/>
    </location>
</feature>
<feature type="compositionally biased region" description="Basic and acidic residues" evidence="1">
    <location>
        <begin position="326"/>
        <end position="335"/>
    </location>
</feature>
<proteinExistence type="predicted"/>
<gene>
    <name evidence="2" type="ORF">HGA15_32980</name>
</gene>
<reference evidence="2 3" key="1">
    <citation type="submission" date="2020-04" db="EMBL/GenBank/DDBJ databases">
        <title>MicrobeNet Type strains.</title>
        <authorList>
            <person name="Nicholson A.C."/>
        </authorList>
    </citation>
    <scope>NUCLEOTIDE SEQUENCE [LARGE SCALE GENOMIC DNA]</scope>
    <source>
        <strain evidence="2 3">JCM 3332</strain>
    </source>
</reference>
<feature type="compositionally biased region" description="Gly residues" evidence="1">
    <location>
        <begin position="539"/>
        <end position="550"/>
    </location>
</feature>
<dbReference type="SUPFAM" id="SSF140459">
    <property type="entry name" value="PE/PPE dimer-like"/>
    <property type="match status" value="1"/>
</dbReference>
<feature type="compositionally biased region" description="Gly residues" evidence="1">
    <location>
        <begin position="786"/>
        <end position="806"/>
    </location>
</feature>